<dbReference type="RefSeq" id="WP_180861832.1">
    <property type="nucleotide sequence ID" value="NZ_CP047415.1"/>
</dbReference>
<sequence>MNKNKYDVIIVGASNAGGMAAVGALQKGAKVLVIDKMKNAGYLYRETIAAIGSKAQKKAGVKIDKIDLLNFLGAFNQDNIDQNLVKTWMDHSAEPVDWIDDNILKPRGAYMQATADASYKTLINKAFPTGNEVTKKDGSYWEMEYGNWIIEKLQEMGAEFSWQTKLEHLIVVNGEVKGVIVKNEVDNSVSKILANKGVVLATGGYGSNKALMQKWNPLGLKTNAWSDSQRDDGSGIVAAMEIGATKDEQPASIAFDRAAVPVDTNAKDYYHIDTTPPDDPDYLWLGSYGFLKVNLNGERFFNESVPYQFDMNAASKQPGYMEVTIWDEETMKEENLKRFHTLGCSRLGFPGIFTAQEAYEEVQNDVKNGVVQKANSIEELAEKLHLPIETFKNSVERYNELAHNGKDEDFGKENNCLFPVEKGPFYGAWLSGRLLATLDGLRINTNMQVLNEMGGVIPRLYAAGNCSGGFFWGSYPDRVPGLTASHAQTFGMLAGRYAATNNEPDKVADIKFNSNESKPDITTGASKA</sequence>
<name>A0A7H9E8M0_9LACO</name>
<keyword evidence="4" id="KW-0560">Oxidoreductase</keyword>
<dbReference type="InterPro" id="IPR050315">
    <property type="entry name" value="FAD-oxidoreductase_2"/>
</dbReference>
<dbReference type="InterPro" id="IPR003953">
    <property type="entry name" value="FAD-dep_OxRdtase_2_FAD-bd"/>
</dbReference>
<evidence type="ECO:0000259" key="5">
    <source>
        <dbReference type="Pfam" id="PF00890"/>
    </source>
</evidence>
<dbReference type="Pfam" id="PF00890">
    <property type="entry name" value="FAD_binding_2"/>
    <property type="match status" value="1"/>
</dbReference>
<dbReference type="GO" id="GO:0033765">
    <property type="term" value="F:steroid dehydrogenase activity, acting on the CH-CH group of donors"/>
    <property type="evidence" value="ECO:0007669"/>
    <property type="project" value="UniProtKB-ARBA"/>
</dbReference>
<organism evidence="6 7">
    <name type="scientific">Lactobacillus crispatus</name>
    <dbReference type="NCBI Taxonomy" id="47770"/>
    <lineage>
        <taxon>Bacteria</taxon>
        <taxon>Bacillati</taxon>
        <taxon>Bacillota</taxon>
        <taxon>Bacilli</taxon>
        <taxon>Lactobacillales</taxon>
        <taxon>Lactobacillaceae</taxon>
        <taxon>Lactobacillus</taxon>
    </lineage>
</organism>
<dbReference type="Gene3D" id="3.90.700.10">
    <property type="entry name" value="Succinate dehydrogenase/fumarate reductase flavoprotein, catalytic domain"/>
    <property type="match status" value="1"/>
</dbReference>
<dbReference type="SUPFAM" id="SSF56425">
    <property type="entry name" value="Succinate dehydrogenase/fumarate reductase flavoprotein, catalytic domain"/>
    <property type="match status" value="1"/>
</dbReference>
<evidence type="ECO:0000256" key="4">
    <source>
        <dbReference type="ARBA" id="ARBA00023002"/>
    </source>
</evidence>
<dbReference type="AlphaFoldDB" id="A0A7H9E8M0"/>
<accession>A0A7H9E8M0</accession>
<keyword evidence="3" id="KW-0274">FAD</keyword>
<dbReference type="EMBL" id="CP047415">
    <property type="protein sequence ID" value="QLL73532.1"/>
    <property type="molecule type" value="Genomic_DNA"/>
</dbReference>
<dbReference type="SUPFAM" id="SSF51905">
    <property type="entry name" value="FAD/NAD(P)-binding domain"/>
    <property type="match status" value="1"/>
</dbReference>
<evidence type="ECO:0000313" key="7">
    <source>
        <dbReference type="Proteomes" id="UP000510660"/>
    </source>
</evidence>
<protein>
    <submittedName>
        <fullName evidence="6">FAD-binding protein</fullName>
    </submittedName>
</protein>
<dbReference type="InterPro" id="IPR036188">
    <property type="entry name" value="FAD/NAD-bd_sf"/>
</dbReference>
<evidence type="ECO:0000256" key="3">
    <source>
        <dbReference type="ARBA" id="ARBA00022827"/>
    </source>
</evidence>
<keyword evidence="2" id="KW-0285">Flavoprotein</keyword>
<proteinExistence type="predicted"/>
<comment type="cofactor">
    <cofactor evidence="1">
        <name>FAD</name>
        <dbReference type="ChEBI" id="CHEBI:57692"/>
    </cofactor>
</comment>
<evidence type="ECO:0000256" key="2">
    <source>
        <dbReference type="ARBA" id="ARBA00022630"/>
    </source>
</evidence>
<feature type="domain" description="FAD-dependent oxidoreductase 2 FAD-binding" evidence="5">
    <location>
        <begin position="7"/>
        <end position="476"/>
    </location>
</feature>
<dbReference type="Gene3D" id="3.50.50.60">
    <property type="entry name" value="FAD/NAD(P)-binding domain"/>
    <property type="match status" value="2"/>
</dbReference>
<evidence type="ECO:0000256" key="1">
    <source>
        <dbReference type="ARBA" id="ARBA00001974"/>
    </source>
</evidence>
<dbReference type="Proteomes" id="UP000510660">
    <property type="component" value="Chromosome"/>
</dbReference>
<dbReference type="PANTHER" id="PTHR43400">
    <property type="entry name" value="FUMARATE REDUCTASE"/>
    <property type="match status" value="1"/>
</dbReference>
<evidence type="ECO:0000313" key="6">
    <source>
        <dbReference type="EMBL" id="QLL73532.1"/>
    </source>
</evidence>
<dbReference type="PANTHER" id="PTHR43400:SF7">
    <property type="entry name" value="FAD-DEPENDENT OXIDOREDUCTASE 2 FAD BINDING DOMAIN-CONTAINING PROTEIN"/>
    <property type="match status" value="1"/>
</dbReference>
<gene>
    <name evidence="6" type="ORF">GTO85_03690</name>
</gene>
<reference evidence="6 7" key="1">
    <citation type="submission" date="2020-01" db="EMBL/GenBank/DDBJ databases">
        <title>Complete and circular genome sequences of six lactobacillus isolates from horses.</title>
        <authorList>
            <person name="Hassan H.M."/>
        </authorList>
    </citation>
    <scope>NUCLEOTIDE SEQUENCE [LARGE SCALE GENOMIC DNA]</scope>
    <source>
        <strain evidence="6 7">1D</strain>
    </source>
</reference>
<dbReference type="InterPro" id="IPR027477">
    <property type="entry name" value="Succ_DH/fumarate_Rdtase_cat_sf"/>
</dbReference>